<accession>A0A0K1ZME2</accession>
<evidence type="ECO:0000313" key="11">
    <source>
        <dbReference type="EMBL" id="CUV55484.1"/>
    </source>
</evidence>
<name>A0A0K1ZME2_RALSL</name>
<comment type="pathway">
    <text evidence="8">Amino-acid biosynthesis; L-threonine biosynthesis; L-threonine from L-aspartate: step 4/5.</text>
</comment>
<reference evidence="12" key="2">
    <citation type="submission" date="2021-10" db="EMBL/GenBank/DDBJ databases">
        <title>Complete genome sequences of five Ralstonia solancearum strains isolated from sunflower.</title>
        <authorList>
            <person name="She X."/>
            <person name="He Z."/>
        </authorList>
    </citation>
    <scope>NUCLEOTIDE SEQUENCE</scope>
    <source>
        <strain evidence="12">RS638</strain>
    </source>
</reference>
<sequence>MAVFTPVTNAEIALWLEQYDVGTVRALRGIPSGIENTNFFLTTEKDGATHEYVVTLFERLTGEQLPFYLYLMQHLAQHGICVPAPIPGRDGAILRPLKGKPATIVTRLPGRSNLAPTTSECAIVGDMLARMHLAGRDYPRHQPNLRSLPWWNEVVPDIQPFVQGATRELLVAELAHQQRFFGSADYAALPEGPCHCDLFRDNVLFEPATDSQPERLGGFFDFYFAGVDKWLFDVAVTVNDWCVDLATGALDAERMRAMLRAYHAVRPFTDAEARHWRDMLRAAAYRFWVSRLWDFHLPRDAELLQPHDPTHFERVLRERVRAEGLTLDIPEPCN</sequence>
<protein>
    <recommendedName>
        <fullName evidence="8 9">Homoserine kinase</fullName>
        <shortName evidence="8">HK</shortName>
        <shortName evidence="8">HSK</shortName>
        <ecNumber evidence="8 9">2.7.1.39</ecNumber>
    </recommendedName>
</protein>
<proteinExistence type="inferred from homology"/>
<dbReference type="Gene3D" id="3.30.200.20">
    <property type="entry name" value="Phosphorylase Kinase, domain 1"/>
    <property type="match status" value="1"/>
</dbReference>
<organism evidence="11">
    <name type="scientific">Ralstonia solanacearum</name>
    <name type="common">Pseudomonas solanacearum</name>
    <dbReference type="NCBI Taxonomy" id="305"/>
    <lineage>
        <taxon>Bacteria</taxon>
        <taxon>Pseudomonadati</taxon>
        <taxon>Pseudomonadota</taxon>
        <taxon>Betaproteobacteria</taxon>
        <taxon>Burkholderiales</taxon>
        <taxon>Burkholderiaceae</taxon>
        <taxon>Ralstonia</taxon>
        <taxon>Ralstonia solanacearum species complex</taxon>
    </lineage>
</organism>
<evidence type="ECO:0000256" key="3">
    <source>
        <dbReference type="ARBA" id="ARBA00022697"/>
    </source>
</evidence>
<keyword evidence="4 8" id="KW-0547">Nucleotide-binding</keyword>
<dbReference type="EMBL" id="LN899820">
    <property type="protein sequence ID" value="CUV55484.1"/>
    <property type="molecule type" value="Genomic_DNA"/>
</dbReference>
<dbReference type="EC" id="2.7.1.39" evidence="8 9"/>
<dbReference type="NCBIfam" id="NF003558">
    <property type="entry name" value="PRK05231.1"/>
    <property type="match status" value="1"/>
</dbReference>
<dbReference type="GO" id="GO:0005524">
    <property type="term" value="F:ATP binding"/>
    <property type="evidence" value="ECO:0007669"/>
    <property type="project" value="UniProtKB-KW"/>
</dbReference>
<dbReference type="AlphaFoldDB" id="A0A0K1ZME2"/>
<evidence type="ECO:0000256" key="7">
    <source>
        <dbReference type="ARBA" id="ARBA00038240"/>
    </source>
</evidence>
<evidence type="ECO:0000256" key="5">
    <source>
        <dbReference type="ARBA" id="ARBA00022777"/>
    </source>
</evidence>
<dbReference type="InterPro" id="IPR050249">
    <property type="entry name" value="Pseudomonas-type_ThrB"/>
</dbReference>
<evidence type="ECO:0000256" key="4">
    <source>
        <dbReference type="ARBA" id="ARBA00022741"/>
    </source>
</evidence>
<evidence type="ECO:0000256" key="6">
    <source>
        <dbReference type="ARBA" id="ARBA00022840"/>
    </source>
</evidence>
<comment type="similarity">
    <text evidence="7 8">Belongs to the pseudomonas-type ThrB family.</text>
</comment>
<keyword evidence="2 8" id="KW-0808">Transferase</keyword>
<evidence type="ECO:0000256" key="9">
    <source>
        <dbReference type="NCBIfam" id="TIGR00938"/>
    </source>
</evidence>
<dbReference type="Gene3D" id="3.90.1200.10">
    <property type="match status" value="1"/>
</dbReference>
<keyword evidence="6 8" id="KW-0067">ATP-binding</keyword>
<dbReference type="UniPathway" id="UPA00050">
    <property type="reaction ID" value="UER00064"/>
</dbReference>
<dbReference type="EMBL" id="CP085043">
    <property type="protein sequence ID" value="UZF16088.1"/>
    <property type="molecule type" value="Genomic_DNA"/>
</dbReference>
<dbReference type="NCBIfam" id="TIGR00938">
    <property type="entry name" value="thrB_alt"/>
    <property type="match status" value="1"/>
</dbReference>
<dbReference type="HAMAP" id="MF_00301">
    <property type="entry name" value="Homoser_kinase_2"/>
    <property type="match status" value="1"/>
</dbReference>
<evidence type="ECO:0000259" key="10">
    <source>
        <dbReference type="Pfam" id="PF01636"/>
    </source>
</evidence>
<dbReference type="InterPro" id="IPR011009">
    <property type="entry name" value="Kinase-like_dom_sf"/>
</dbReference>
<evidence type="ECO:0000256" key="8">
    <source>
        <dbReference type="HAMAP-Rule" id="MF_00301"/>
    </source>
</evidence>
<dbReference type="GO" id="GO:0009088">
    <property type="term" value="P:threonine biosynthetic process"/>
    <property type="evidence" value="ECO:0007669"/>
    <property type="project" value="UniProtKB-UniRule"/>
</dbReference>
<dbReference type="PATRIC" id="fig|305.107.peg.5294"/>
<dbReference type="InterPro" id="IPR002575">
    <property type="entry name" value="Aminoglycoside_PTrfase"/>
</dbReference>
<dbReference type="Pfam" id="PF01636">
    <property type="entry name" value="APH"/>
    <property type="match status" value="1"/>
</dbReference>
<dbReference type="InterPro" id="IPR005280">
    <property type="entry name" value="Homoserine_kinase_II"/>
</dbReference>
<keyword evidence="1 8" id="KW-0028">Amino-acid biosynthesis</keyword>
<evidence type="ECO:0000256" key="1">
    <source>
        <dbReference type="ARBA" id="ARBA00022605"/>
    </source>
</evidence>
<evidence type="ECO:0000313" key="12">
    <source>
        <dbReference type="EMBL" id="UZF16088.1"/>
    </source>
</evidence>
<gene>
    <name evidence="8 11" type="primary">thrB</name>
    <name evidence="12" type="ORF">LH706_06505</name>
    <name evidence="11" type="ORF">RUN215_v1_500071</name>
</gene>
<comment type="catalytic activity">
    <reaction evidence="8">
        <text>L-homoserine + ATP = O-phospho-L-homoserine + ADP + H(+)</text>
        <dbReference type="Rhea" id="RHEA:13985"/>
        <dbReference type="ChEBI" id="CHEBI:15378"/>
        <dbReference type="ChEBI" id="CHEBI:30616"/>
        <dbReference type="ChEBI" id="CHEBI:57476"/>
        <dbReference type="ChEBI" id="CHEBI:57590"/>
        <dbReference type="ChEBI" id="CHEBI:456216"/>
        <dbReference type="EC" id="2.7.1.39"/>
    </reaction>
</comment>
<keyword evidence="5 8" id="KW-0418">Kinase</keyword>
<feature type="domain" description="Aminoglycoside phosphotransferase" evidence="10">
    <location>
        <begin position="27"/>
        <end position="268"/>
    </location>
</feature>
<dbReference type="PANTHER" id="PTHR21064:SF6">
    <property type="entry name" value="AMINOGLYCOSIDE PHOSPHOTRANSFERASE DOMAIN-CONTAINING PROTEIN"/>
    <property type="match status" value="1"/>
</dbReference>
<dbReference type="GO" id="GO:0004413">
    <property type="term" value="F:homoserine kinase activity"/>
    <property type="evidence" value="ECO:0007669"/>
    <property type="project" value="UniProtKB-UniRule"/>
</dbReference>
<dbReference type="CDD" id="cd05153">
    <property type="entry name" value="HomoserineK_II"/>
    <property type="match status" value="1"/>
</dbReference>
<dbReference type="SUPFAM" id="SSF56112">
    <property type="entry name" value="Protein kinase-like (PK-like)"/>
    <property type="match status" value="1"/>
</dbReference>
<keyword evidence="3 8" id="KW-0791">Threonine biosynthesis</keyword>
<reference evidence="11" key="1">
    <citation type="submission" date="2015-10" db="EMBL/GenBank/DDBJ databases">
        <authorList>
            <person name="Gilbert D.G."/>
        </authorList>
    </citation>
    <scope>NUCLEOTIDE SEQUENCE</scope>
    <source>
        <strain evidence="11">Phyl III-seqv23</strain>
    </source>
</reference>
<evidence type="ECO:0000256" key="2">
    <source>
        <dbReference type="ARBA" id="ARBA00022679"/>
    </source>
</evidence>
<dbReference type="PANTHER" id="PTHR21064">
    <property type="entry name" value="AMINOGLYCOSIDE PHOSPHOTRANSFERASE DOMAIN-CONTAINING PROTEIN-RELATED"/>
    <property type="match status" value="1"/>
</dbReference>